<evidence type="ECO:0000313" key="3">
    <source>
        <dbReference type="Proteomes" id="UP000093053"/>
    </source>
</evidence>
<dbReference type="EMBL" id="CP016793">
    <property type="protein sequence ID" value="ANZ37373.1"/>
    <property type="molecule type" value="Genomic_DNA"/>
</dbReference>
<sequence>MTAGHSGQSGARKVKRKSRRGKFLVIAVLVLGVLLVAADFALAAAAEYQIAQRMREKLQLKEDPSVRISGFPFVLQAVRGDYTRVEIDAYGVPIKDEQKDIELRDLDIEADLHHTRVELGDLLAGNVSKATIDQVDGKVRIKALDLNRLANQVTPFDKLSIEPDNRTTTATPTPVAPETPKPKTTAAIKLSGQTNLAGKTVTVTAYGQIALVDGAIQISVDDIELEDASLKQLVPQLRNALAIKIDPGALPFGAKPTAVEVENGAFTLSGVITDVPLEQR</sequence>
<keyword evidence="3" id="KW-1185">Reference proteome</keyword>
<gene>
    <name evidence="2" type="ORF">BBK82_16205</name>
</gene>
<reference evidence="2 3" key="1">
    <citation type="submission" date="2016-07" db="EMBL/GenBank/DDBJ databases">
        <title>Complete genome sequence of the Lentzea guizhouensis DHS C013.</title>
        <authorList>
            <person name="Cao C."/>
        </authorList>
    </citation>
    <scope>NUCLEOTIDE SEQUENCE [LARGE SCALE GENOMIC DNA]</scope>
    <source>
        <strain evidence="2 3">DHS C013</strain>
    </source>
</reference>
<feature type="region of interest" description="Disordered" evidence="1">
    <location>
        <begin position="159"/>
        <end position="182"/>
    </location>
</feature>
<dbReference type="InterPro" id="IPR021373">
    <property type="entry name" value="DUF2993"/>
</dbReference>
<dbReference type="RefSeq" id="WP_065915766.1">
    <property type="nucleotide sequence ID" value="NZ_CP016793.1"/>
</dbReference>
<proteinExistence type="predicted"/>
<accession>A0A1B2HI11</accession>
<dbReference type="Pfam" id="PF11209">
    <property type="entry name" value="LmeA"/>
    <property type="match status" value="1"/>
</dbReference>
<name>A0A1B2HI11_9PSEU</name>
<evidence type="ECO:0000256" key="1">
    <source>
        <dbReference type="SAM" id="MobiDB-lite"/>
    </source>
</evidence>
<dbReference type="AlphaFoldDB" id="A0A1B2HI11"/>
<evidence type="ECO:0000313" key="2">
    <source>
        <dbReference type="EMBL" id="ANZ37373.1"/>
    </source>
</evidence>
<dbReference type="KEGG" id="led:BBK82_16205"/>
<evidence type="ECO:0008006" key="4">
    <source>
        <dbReference type="Google" id="ProtNLM"/>
    </source>
</evidence>
<dbReference type="STRING" id="1586287.BBK82_16205"/>
<dbReference type="OrthoDB" id="3215846at2"/>
<dbReference type="Proteomes" id="UP000093053">
    <property type="component" value="Chromosome"/>
</dbReference>
<protein>
    <recommendedName>
        <fullName evidence="4">DUF2993 domain-containing protein</fullName>
    </recommendedName>
</protein>
<organism evidence="2 3">
    <name type="scientific">Lentzea guizhouensis</name>
    <dbReference type="NCBI Taxonomy" id="1586287"/>
    <lineage>
        <taxon>Bacteria</taxon>
        <taxon>Bacillati</taxon>
        <taxon>Actinomycetota</taxon>
        <taxon>Actinomycetes</taxon>
        <taxon>Pseudonocardiales</taxon>
        <taxon>Pseudonocardiaceae</taxon>
        <taxon>Lentzea</taxon>
    </lineage>
</organism>